<keyword evidence="8" id="KW-1185">Reference proteome</keyword>
<dbReference type="GO" id="GO:0005840">
    <property type="term" value="C:ribosome"/>
    <property type="evidence" value="ECO:0007669"/>
    <property type="project" value="UniProtKB-KW"/>
</dbReference>
<evidence type="ECO:0000256" key="2">
    <source>
        <dbReference type="ARBA" id="ARBA00022980"/>
    </source>
</evidence>
<proteinExistence type="inferred from homology"/>
<dbReference type="HAMAP" id="MF_00402">
    <property type="entry name" value="Ribosomal_bL19"/>
    <property type="match status" value="1"/>
</dbReference>
<dbReference type="NCBIfam" id="TIGR01024">
    <property type="entry name" value="rplS_bact"/>
    <property type="match status" value="1"/>
</dbReference>
<organism evidence="7 8">
    <name type="scientific">Candidatus Synchoanobacter obligatus</name>
    <dbReference type="NCBI Taxonomy" id="2919597"/>
    <lineage>
        <taxon>Bacteria</taxon>
        <taxon>Pseudomonadati</taxon>
        <taxon>Pseudomonadota</taxon>
        <taxon>Gammaproteobacteria</taxon>
        <taxon>Candidatus Comchoanobacterales</taxon>
        <taxon>Candidatus Comchoanobacteraceae</taxon>
        <taxon>Candidatus Synchoanobacter</taxon>
    </lineage>
</organism>
<comment type="similarity">
    <text evidence="1 5 6">Belongs to the bacterial ribosomal protein bL19 family.</text>
</comment>
<dbReference type="PIRSF" id="PIRSF002191">
    <property type="entry name" value="Ribosomal_L19"/>
    <property type="match status" value="1"/>
</dbReference>
<gene>
    <name evidence="5 7" type="primary">rplS</name>
    <name evidence="7" type="ORF">MKS91_04395</name>
</gene>
<sequence length="125" mass="14338">MTNLLKQFENKQLKQDGIPEYHPGDTVVVKVQIEEGNRVRTQAFEGVVIKKRDRSISTSITVRKISNGEGVERTFKIHSPLVKSIVVKRHGKVRQAKLYYIRDLTAKKARIAEKRRVKPAESKKS</sequence>
<dbReference type="PROSITE" id="PS01015">
    <property type="entry name" value="RIBOSOMAL_L19"/>
    <property type="match status" value="1"/>
</dbReference>
<dbReference type="Pfam" id="PF01245">
    <property type="entry name" value="Ribosomal_L19"/>
    <property type="match status" value="1"/>
</dbReference>
<dbReference type="PANTHER" id="PTHR15680">
    <property type="entry name" value="RIBOSOMAL PROTEIN L19"/>
    <property type="match status" value="1"/>
</dbReference>
<comment type="function">
    <text evidence="5 6">This protein is located at the 30S-50S ribosomal subunit interface and may play a role in the structure and function of the aminoacyl-tRNA binding site.</text>
</comment>
<evidence type="ECO:0000313" key="7">
    <source>
        <dbReference type="EMBL" id="MCP8352523.1"/>
    </source>
</evidence>
<evidence type="ECO:0000256" key="3">
    <source>
        <dbReference type="ARBA" id="ARBA00023274"/>
    </source>
</evidence>
<dbReference type="InterPro" id="IPR008991">
    <property type="entry name" value="Translation_prot_SH3-like_sf"/>
</dbReference>
<reference evidence="7 8" key="1">
    <citation type="journal article" date="2022" name="Nat. Microbiol.">
        <title>The microbiome of a bacterivorous marine choanoflagellate contains a resource-demanding obligate bacterial associate.</title>
        <authorList>
            <person name="Needham D.M."/>
            <person name="Poirier C."/>
            <person name="Bachy C."/>
            <person name="George E.E."/>
            <person name="Wilken S."/>
            <person name="Yung C.C.M."/>
            <person name="Limardo A.J."/>
            <person name="Morando M."/>
            <person name="Sudek L."/>
            <person name="Malmstrom R.R."/>
            <person name="Keeling P.J."/>
            <person name="Santoro A.E."/>
            <person name="Worden A.Z."/>
        </authorList>
    </citation>
    <scope>NUCLEOTIDE SEQUENCE [LARGE SCALE GENOMIC DNA]</scope>
    <source>
        <strain evidence="7 8">Comchoano-2</strain>
    </source>
</reference>
<dbReference type="Proteomes" id="UP001320768">
    <property type="component" value="Unassembled WGS sequence"/>
</dbReference>
<evidence type="ECO:0000256" key="1">
    <source>
        <dbReference type="ARBA" id="ARBA00005781"/>
    </source>
</evidence>
<evidence type="ECO:0000313" key="8">
    <source>
        <dbReference type="Proteomes" id="UP001320768"/>
    </source>
</evidence>
<dbReference type="InterPro" id="IPR038657">
    <property type="entry name" value="Ribosomal_bL19_sf"/>
</dbReference>
<dbReference type="PANTHER" id="PTHR15680:SF9">
    <property type="entry name" value="LARGE RIBOSOMAL SUBUNIT PROTEIN BL19M"/>
    <property type="match status" value="1"/>
</dbReference>
<evidence type="ECO:0000256" key="6">
    <source>
        <dbReference type="RuleBase" id="RU000559"/>
    </source>
</evidence>
<dbReference type="PRINTS" id="PR00061">
    <property type="entry name" value="RIBOSOMALL19"/>
</dbReference>
<dbReference type="EMBL" id="JAKUDN010000002">
    <property type="protein sequence ID" value="MCP8352523.1"/>
    <property type="molecule type" value="Genomic_DNA"/>
</dbReference>
<dbReference type="InterPro" id="IPR018257">
    <property type="entry name" value="Ribosomal_bL19_CS"/>
</dbReference>
<dbReference type="InterPro" id="IPR001857">
    <property type="entry name" value="Ribosomal_bL19"/>
</dbReference>
<dbReference type="Gene3D" id="2.30.30.790">
    <property type="match status" value="1"/>
</dbReference>
<evidence type="ECO:0000256" key="5">
    <source>
        <dbReference type="HAMAP-Rule" id="MF_00402"/>
    </source>
</evidence>
<comment type="caution">
    <text evidence="7">The sequence shown here is derived from an EMBL/GenBank/DDBJ whole genome shotgun (WGS) entry which is preliminary data.</text>
</comment>
<accession>A0ABT1L6L9</accession>
<name>A0ABT1L6L9_9GAMM</name>
<keyword evidence="2 5" id="KW-0689">Ribosomal protein</keyword>
<dbReference type="SUPFAM" id="SSF50104">
    <property type="entry name" value="Translation proteins SH3-like domain"/>
    <property type="match status" value="1"/>
</dbReference>
<keyword evidence="3 5" id="KW-0687">Ribonucleoprotein</keyword>
<evidence type="ECO:0000256" key="4">
    <source>
        <dbReference type="ARBA" id="ARBA00035171"/>
    </source>
</evidence>
<protein>
    <recommendedName>
        <fullName evidence="4 5">Large ribosomal subunit protein bL19</fullName>
    </recommendedName>
</protein>
<dbReference type="RefSeq" id="WP_258569628.1">
    <property type="nucleotide sequence ID" value="NZ_JAKUDN010000002.1"/>
</dbReference>